<dbReference type="PANTHER" id="PTHR30071">
    <property type="entry name" value="HEME EXPORTER PROTEIN C"/>
    <property type="match status" value="1"/>
</dbReference>
<feature type="transmembrane region" description="Helical" evidence="6">
    <location>
        <begin position="382"/>
        <end position="403"/>
    </location>
</feature>
<evidence type="ECO:0000313" key="9">
    <source>
        <dbReference type="EMBL" id="QDU68426.1"/>
    </source>
</evidence>
<keyword evidence="3" id="KW-0201">Cytochrome c-type biogenesis</keyword>
<name>A0A518BN93_9BACT</name>
<dbReference type="KEGG" id="pbap:Pla133_35230"/>
<feature type="transmembrane region" description="Helical" evidence="6">
    <location>
        <begin position="631"/>
        <end position="650"/>
    </location>
</feature>
<evidence type="ECO:0000256" key="1">
    <source>
        <dbReference type="ARBA" id="ARBA00004141"/>
    </source>
</evidence>
<keyword evidence="10" id="KW-1185">Reference proteome</keyword>
<dbReference type="EMBL" id="CP036287">
    <property type="protein sequence ID" value="QDU68426.1"/>
    <property type="molecule type" value="Genomic_DNA"/>
</dbReference>
<feature type="transmembrane region" description="Helical" evidence="6">
    <location>
        <begin position="481"/>
        <end position="509"/>
    </location>
</feature>
<evidence type="ECO:0000256" key="5">
    <source>
        <dbReference type="ARBA" id="ARBA00023136"/>
    </source>
</evidence>
<keyword evidence="7" id="KW-0732">Signal</keyword>
<feature type="transmembrane region" description="Helical" evidence="6">
    <location>
        <begin position="530"/>
        <end position="552"/>
    </location>
</feature>
<dbReference type="Pfam" id="PF01578">
    <property type="entry name" value="Cytochrom_C_asm"/>
    <property type="match status" value="1"/>
</dbReference>
<feature type="chain" id="PRO_5022208656" evidence="7">
    <location>
        <begin position="23"/>
        <end position="679"/>
    </location>
</feature>
<dbReference type="GO" id="GO:0020037">
    <property type="term" value="F:heme binding"/>
    <property type="evidence" value="ECO:0007669"/>
    <property type="project" value="InterPro"/>
</dbReference>
<dbReference type="RefSeq" id="WP_419191643.1">
    <property type="nucleotide sequence ID" value="NZ_CP036287.1"/>
</dbReference>
<dbReference type="GO" id="GO:0017004">
    <property type="term" value="P:cytochrome complex assembly"/>
    <property type="evidence" value="ECO:0007669"/>
    <property type="project" value="UniProtKB-KW"/>
</dbReference>
<feature type="transmembrane region" description="Helical" evidence="6">
    <location>
        <begin position="356"/>
        <end position="375"/>
    </location>
</feature>
<evidence type="ECO:0000256" key="3">
    <source>
        <dbReference type="ARBA" id="ARBA00022748"/>
    </source>
</evidence>
<proteinExistence type="predicted"/>
<evidence type="ECO:0000256" key="7">
    <source>
        <dbReference type="SAM" id="SignalP"/>
    </source>
</evidence>
<feature type="signal peptide" evidence="7">
    <location>
        <begin position="1"/>
        <end position="22"/>
    </location>
</feature>
<feature type="transmembrane region" description="Helical" evidence="6">
    <location>
        <begin position="567"/>
        <end position="584"/>
    </location>
</feature>
<feature type="domain" description="Cytochrome c assembly protein" evidence="8">
    <location>
        <begin position="414"/>
        <end position="619"/>
    </location>
</feature>
<evidence type="ECO:0000256" key="4">
    <source>
        <dbReference type="ARBA" id="ARBA00022989"/>
    </source>
</evidence>
<evidence type="ECO:0000256" key="2">
    <source>
        <dbReference type="ARBA" id="ARBA00022692"/>
    </source>
</evidence>
<dbReference type="InterPro" id="IPR002541">
    <property type="entry name" value="Cyt_c_assembly"/>
</dbReference>
<sequence length="679" mass="72203" precursor="true">MTGLVRGLIATVALALPLAAQGGVDMGPHGAPHGPLTPAVVHERWSEAALDALGALPIQAGGRVKPLSTHAGFTLLRLAGRRSVEDAAGERLGPDAFLLETLVRPESAARLPLFLVAESAAIDAIGLDGSLKKRRARWSFDELRPALPRLFELAHDWSRIEAPQRSATQQQTVQLAEAVDQFLDLGGFLDFARVELPVVRDSALAELLGADSGRAHFSELVAAAPAVGQLYRTLSTSDDPLEREELRGIDGVLRLAAELGRSADGLALVPPAGSADEAPEWRTPGDILTAALDGAPASEAELAALRGFEALAAAIDNDSAESALALLTASTRAAAEARGEAGKLDLERSYYGAKPLMWALMAFLVAFVAATATWLRPKARLPYRLCTTLAWTGLALLTLAIAVRCVIRGRPPVSTLYETVLFVTATAVLLALVTEAIDRRRIAASAAAALGAVGLFLASGYEKLDAKDTMPELVAVLDTNFWLATHVTSITIGYAAGMLAALLGSAYVVMRLLRRRDAAPETFRALARMVYGTLCFGLLFSLVGTILGGLWANDSWGRFWGWDPKENGALLICLTMTAILHGRMGGHLKELGICVAAAFGGSVVAFSWWGVNLLGVGLHSYGFTSGIARALWTYYGLQWAICALGVVVWYRAKVEARTRGEERRPKLEAIEPALDKSAA</sequence>
<gene>
    <name evidence="9" type="primary">ccsA_2</name>
    <name evidence="9" type="ORF">Pla133_35230</name>
</gene>
<comment type="subcellular location">
    <subcellularLocation>
        <location evidence="1">Membrane</location>
        <topology evidence="1">Multi-pass membrane protein</topology>
    </subcellularLocation>
</comment>
<feature type="transmembrane region" description="Helical" evidence="6">
    <location>
        <begin position="415"/>
        <end position="433"/>
    </location>
</feature>
<keyword evidence="4 6" id="KW-1133">Transmembrane helix</keyword>
<dbReference type="AlphaFoldDB" id="A0A518BN93"/>
<accession>A0A518BN93</accession>
<feature type="transmembrane region" description="Helical" evidence="6">
    <location>
        <begin position="442"/>
        <end position="461"/>
    </location>
</feature>
<keyword evidence="2 6" id="KW-0812">Transmembrane</keyword>
<organism evidence="9 10">
    <name type="scientific">Engelhardtia mirabilis</name>
    <dbReference type="NCBI Taxonomy" id="2528011"/>
    <lineage>
        <taxon>Bacteria</taxon>
        <taxon>Pseudomonadati</taxon>
        <taxon>Planctomycetota</taxon>
        <taxon>Planctomycetia</taxon>
        <taxon>Planctomycetia incertae sedis</taxon>
        <taxon>Engelhardtia</taxon>
    </lineage>
</organism>
<keyword evidence="5 6" id="KW-0472">Membrane</keyword>
<evidence type="ECO:0000313" key="10">
    <source>
        <dbReference type="Proteomes" id="UP000316921"/>
    </source>
</evidence>
<dbReference type="Proteomes" id="UP000316921">
    <property type="component" value="Chromosome"/>
</dbReference>
<dbReference type="InterPro" id="IPR045062">
    <property type="entry name" value="Cyt_c_biogenesis_CcsA/CcmC"/>
</dbReference>
<feature type="transmembrane region" description="Helical" evidence="6">
    <location>
        <begin position="591"/>
        <end position="611"/>
    </location>
</feature>
<dbReference type="PANTHER" id="PTHR30071:SF1">
    <property type="entry name" value="CYTOCHROME B_B6 PROTEIN-RELATED"/>
    <property type="match status" value="1"/>
</dbReference>
<evidence type="ECO:0000259" key="8">
    <source>
        <dbReference type="Pfam" id="PF01578"/>
    </source>
</evidence>
<dbReference type="GO" id="GO:0005886">
    <property type="term" value="C:plasma membrane"/>
    <property type="evidence" value="ECO:0007669"/>
    <property type="project" value="TreeGrafter"/>
</dbReference>
<protein>
    <submittedName>
        <fullName evidence="9">Cytochrome c biogenesis protein CcsA</fullName>
    </submittedName>
</protein>
<evidence type="ECO:0000256" key="6">
    <source>
        <dbReference type="SAM" id="Phobius"/>
    </source>
</evidence>
<reference evidence="9 10" key="1">
    <citation type="submission" date="2019-02" db="EMBL/GenBank/DDBJ databases">
        <title>Deep-cultivation of Planctomycetes and their phenomic and genomic characterization uncovers novel biology.</title>
        <authorList>
            <person name="Wiegand S."/>
            <person name="Jogler M."/>
            <person name="Boedeker C."/>
            <person name="Pinto D."/>
            <person name="Vollmers J."/>
            <person name="Rivas-Marin E."/>
            <person name="Kohn T."/>
            <person name="Peeters S.H."/>
            <person name="Heuer A."/>
            <person name="Rast P."/>
            <person name="Oberbeckmann S."/>
            <person name="Bunk B."/>
            <person name="Jeske O."/>
            <person name="Meyerdierks A."/>
            <person name="Storesund J.E."/>
            <person name="Kallscheuer N."/>
            <person name="Luecker S."/>
            <person name="Lage O.M."/>
            <person name="Pohl T."/>
            <person name="Merkel B.J."/>
            <person name="Hornburger P."/>
            <person name="Mueller R.-W."/>
            <person name="Bruemmer F."/>
            <person name="Labrenz M."/>
            <person name="Spormann A.M."/>
            <person name="Op den Camp H."/>
            <person name="Overmann J."/>
            <person name="Amann R."/>
            <person name="Jetten M.S.M."/>
            <person name="Mascher T."/>
            <person name="Medema M.H."/>
            <person name="Devos D.P."/>
            <person name="Kaster A.-K."/>
            <person name="Ovreas L."/>
            <person name="Rohde M."/>
            <person name="Galperin M.Y."/>
            <person name="Jogler C."/>
        </authorList>
    </citation>
    <scope>NUCLEOTIDE SEQUENCE [LARGE SCALE GENOMIC DNA]</scope>
    <source>
        <strain evidence="9 10">Pla133</strain>
    </source>
</reference>